<proteinExistence type="predicted"/>
<evidence type="ECO:0000313" key="3">
    <source>
        <dbReference type="Proteomes" id="UP001597169"/>
    </source>
</evidence>
<dbReference type="SUPFAM" id="SSF52540">
    <property type="entry name" value="P-loop containing nucleoside triphosphate hydrolases"/>
    <property type="match status" value="1"/>
</dbReference>
<name>A0ABW3Q1V5_9BACL</name>
<dbReference type="InterPro" id="IPR027417">
    <property type="entry name" value="P-loop_NTPase"/>
</dbReference>
<organism evidence="2 3">
    <name type="scientific">Paenibacillus provencensis</name>
    <dbReference type="NCBI Taxonomy" id="441151"/>
    <lineage>
        <taxon>Bacteria</taxon>
        <taxon>Bacillati</taxon>
        <taxon>Bacillota</taxon>
        <taxon>Bacilli</taxon>
        <taxon>Bacillales</taxon>
        <taxon>Paenibacillaceae</taxon>
        <taxon>Paenibacillus</taxon>
    </lineage>
</organism>
<dbReference type="Pfam" id="PF05621">
    <property type="entry name" value="TniB"/>
    <property type="match status" value="1"/>
</dbReference>
<protein>
    <submittedName>
        <fullName evidence="2">TniB family NTP-binding protein</fullName>
    </submittedName>
</protein>
<sequence length="307" mass="35338">MDKNKYIEFQDRVINLYIDHPEVKQIWKSLDSKRMWRSRGIDNDNSPNHMFLMGKSRVGKTQAVKRYAKQNKITFYYDEEGSQVDIIPVVYAEIPDRFTPKEFYNNIIEGLGAIKLYGRVEVGQLKDRALYLLKKHRTEMLILDELNYLLPYANKTRAQAMELVKGLANKSGVCLICVGTPEIEDLRTMNEQFIGRYPPRTIPRFEQCDDSFISLLNKIELELGLEKPLGLADTTLGYPLILHKLSLGFIGWLVPILQNAFEIIGVFEPDFDDFNILNGLNGNVLIEAQRNVVGDITNHDIQKIIRA</sequence>
<dbReference type="RefSeq" id="WP_379293924.1">
    <property type="nucleotide sequence ID" value="NZ_JBHTKX010000004.1"/>
</dbReference>
<dbReference type="Proteomes" id="UP001597169">
    <property type="component" value="Unassembled WGS sequence"/>
</dbReference>
<dbReference type="InterPro" id="IPR008868">
    <property type="entry name" value="TniB"/>
</dbReference>
<dbReference type="EMBL" id="JBHTKX010000004">
    <property type="protein sequence ID" value="MFD1130637.1"/>
    <property type="molecule type" value="Genomic_DNA"/>
</dbReference>
<dbReference type="InterPro" id="IPR003593">
    <property type="entry name" value="AAA+_ATPase"/>
</dbReference>
<reference evidence="3" key="1">
    <citation type="journal article" date="2019" name="Int. J. Syst. Evol. Microbiol.">
        <title>The Global Catalogue of Microorganisms (GCM) 10K type strain sequencing project: providing services to taxonomists for standard genome sequencing and annotation.</title>
        <authorList>
            <consortium name="The Broad Institute Genomics Platform"/>
            <consortium name="The Broad Institute Genome Sequencing Center for Infectious Disease"/>
            <person name="Wu L."/>
            <person name="Ma J."/>
        </authorList>
    </citation>
    <scope>NUCLEOTIDE SEQUENCE [LARGE SCALE GENOMIC DNA]</scope>
    <source>
        <strain evidence="3">CCUG 53519</strain>
    </source>
</reference>
<gene>
    <name evidence="2" type="ORF">ACFQ3J_21060</name>
</gene>
<dbReference type="SMART" id="SM00382">
    <property type="entry name" value="AAA"/>
    <property type="match status" value="1"/>
</dbReference>
<accession>A0ABW3Q1V5</accession>
<evidence type="ECO:0000259" key="1">
    <source>
        <dbReference type="SMART" id="SM00382"/>
    </source>
</evidence>
<evidence type="ECO:0000313" key="2">
    <source>
        <dbReference type="EMBL" id="MFD1130637.1"/>
    </source>
</evidence>
<comment type="caution">
    <text evidence="2">The sequence shown here is derived from an EMBL/GenBank/DDBJ whole genome shotgun (WGS) entry which is preliminary data.</text>
</comment>
<keyword evidence="3" id="KW-1185">Reference proteome</keyword>
<feature type="domain" description="AAA+ ATPase" evidence="1">
    <location>
        <begin position="46"/>
        <end position="198"/>
    </location>
</feature>
<dbReference type="Gene3D" id="3.40.50.300">
    <property type="entry name" value="P-loop containing nucleotide triphosphate hydrolases"/>
    <property type="match status" value="1"/>
</dbReference>